<comment type="caution">
    <text evidence="1">The sequence shown here is derived from an EMBL/GenBank/DDBJ whole genome shotgun (WGS) entry which is preliminary data.</text>
</comment>
<accession>A0A8S9PYJ8</accession>
<name>A0A8S9PYJ8_BRACR</name>
<protein>
    <submittedName>
        <fullName evidence="1">Uncharacterized protein</fullName>
    </submittedName>
</protein>
<evidence type="ECO:0000313" key="2">
    <source>
        <dbReference type="Proteomes" id="UP000712600"/>
    </source>
</evidence>
<dbReference type="AlphaFoldDB" id="A0A8S9PYJ8"/>
<gene>
    <name evidence="1" type="ORF">F2Q69_00046505</name>
</gene>
<dbReference type="EMBL" id="QGKX02001347">
    <property type="protein sequence ID" value="KAF3527125.1"/>
    <property type="molecule type" value="Genomic_DNA"/>
</dbReference>
<reference evidence="1" key="1">
    <citation type="submission" date="2019-12" db="EMBL/GenBank/DDBJ databases">
        <title>Genome sequencing and annotation of Brassica cretica.</title>
        <authorList>
            <person name="Studholme D.J."/>
            <person name="Sarris P."/>
        </authorList>
    </citation>
    <scope>NUCLEOTIDE SEQUENCE</scope>
    <source>
        <strain evidence="1">PFS-109/04</strain>
        <tissue evidence="1">Leaf</tissue>
    </source>
</reference>
<evidence type="ECO:0000313" key="1">
    <source>
        <dbReference type="EMBL" id="KAF3527125.1"/>
    </source>
</evidence>
<dbReference type="Proteomes" id="UP000712600">
    <property type="component" value="Unassembled WGS sequence"/>
</dbReference>
<organism evidence="1 2">
    <name type="scientific">Brassica cretica</name>
    <name type="common">Mustard</name>
    <dbReference type="NCBI Taxonomy" id="69181"/>
    <lineage>
        <taxon>Eukaryota</taxon>
        <taxon>Viridiplantae</taxon>
        <taxon>Streptophyta</taxon>
        <taxon>Embryophyta</taxon>
        <taxon>Tracheophyta</taxon>
        <taxon>Spermatophyta</taxon>
        <taxon>Magnoliopsida</taxon>
        <taxon>eudicotyledons</taxon>
        <taxon>Gunneridae</taxon>
        <taxon>Pentapetalae</taxon>
        <taxon>rosids</taxon>
        <taxon>malvids</taxon>
        <taxon>Brassicales</taxon>
        <taxon>Brassicaceae</taxon>
        <taxon>Brassiceae</taxon>
        <taxon>Brassica</taxon>
    </lineage>
</organism>
<sequence length="193" mass="21758">MGVERCRGFDKRVSFFFLSFVSSSLLRERRIEWRIEWRFSSRWLASTKGDGSICGSRRGRETETFLSVALLEAMSGDLSLYRWLSETKNNGDCCGGGESKGGLIKAHDPRRLMKRVTDVDCVCVIRWFDEDASHGFFRQRTARSAYRSHCGSRVECCVVMQVTSGDSDGCCRVETVLCLVVSCCFVVVESAVL</sequence>
<proteinExistence type="predicted"/>